<sequence>MRSLFLPAVGGHIRWIDIPGSTTGPPHVYVHGLGCAGSADFVHIATQPSLVGHRAVIVDLLGHGYSDRPADFPYTLHDHARTVADVLDHLGIQRAVLVGHSMGGAIAIILASEREDLFSHVIAAEPNWHAGGGLFSKSMAEYTESEFLEHGFDFLLKGYDPAYAARVRVTDPRALHRSAVGLVQATEPDMAERFLTLPHHRALVVGARSRPYEDEEVMCAAGIPVIGVPDAGHDMMHENPQGFADAIARSLR</sequence>
<dbReference type="PRINTS" id="PR00111">
    <property type="entry name" value="ABHYDROLASE"/>
</dbReference>
<organism evidence="2">
    <name type="scientific">Streptomyces sp. NBC_00093</name>
    <dbReference type="NCBI Taxonomy" id="2975649"/>
    <lineage>
        <taxon>Bacteria</taxon>
        <taxon>Bacillati</taxon>
        <taxon>Actinomycetota</taxon>
        <taxon>Actinomycetes</taxon>
        <taxon>Kitasatosporales</taxon>
        <taxon>Streptomycetaceae</taxon>
        <taxon>Streptomyces</taxon>
    </lineage>
</organism>
<dbReference type="SUPFAM" id="SSF53474">
    <property type="entry name" value="alpha/beta-Hydrolases"/>
    <property type="match status" value="1"/>
</dbReference>
<gene>
    <name evidence="2" type="ORF">OHA22_43730</name>
</gene>
<dbReference type="GO" id="GO:0016787">
    <property type="term" value="F:hydrolase activity"/>
    <property type="evidence" value="ECO:0007669"/>
    <property type="project" value="UniProtKB-KW"/>
</dbReference>
<proteinExistence type="predicted"/>
<dbReference type="PANTHER" id="PTHR43798:SF33">
    <property type="entry name" value="HYDROLASE, PUTATIVE (AFU_ORTHOLOGUE AFUA_2G14860)-RELATED"/>
    <property type="match status" value="1"/>
</dbReference>
<feature type="domain" description="AB hydrolase-1" evidence="1">
    <location>
        <begin position="28"/>
        <end position="132"/>
    </location>
</feature>
<protein>
    <submittedName>
        <fullName evidence="2">Alpha/beta fold hydrolase</fullName>
    </submittedName>
</protein>
<reference evidence="2" key="1">
    <citation type="submission" date="2022-10" db="EMBL/GenBank/DDBJ databases">
        <title>The complete genomes of actinobacterial strains from the NBC collection.</title>
        <authorList>
            <person name="Joergensen T.S."/>
            <person name="Alvarez Arevalo M."/>
            <person name="Sterndorff E.B."/>
            <person name="Faurdal D."/>
            <person name="Vuksanovic O."/>
            <person name="Mourched A.-S."/>
            <person name="Charusanti P."/>
            <person name="Shaw S."/>
            <person name="Blin K."/>
            <person name="Weber T."/>
        </authorList>
    </citation>
    <scope>NUCLEOTIDE SEQUENCE</scope>
    <source>
        <strain evidence="2">NBC_00093</strain>
    </source>
</reference>
<evidence type="ECO:0000259" key="1">
    <source>
        <dbReference type="Pfam" id="PF00561"/>
    </source>
</evidence>
<keyword evidence="2" id="KW-0378">Hydrolase</keyword>
<dbReference type="InterPro" id="IPR000073">
    <property type="entry name" value="AB_hydrolase_1"/>
</dbReference>
<name>A0AAU2AB64_9ACTN</name>
<accession>A0AAU2AB64</accession>
<dbReference type="PANTHER" id="PTHR43798">
    <property type="entry name" value="MONOACYLGLYCEROL LIPASE"/>
    <property type="match status" value="1"/>
</dbReference>
<evidence type="ECO:0000313" key="2">
    <source>
        <dbReference type="EMBL" id="WTT21961.1"/>
    </source>
</evidence>
<dbReference type="Gene3D" id="3.40.50.1820">
    <property type="entry name" value="alpha/beta hydrolase"/>
    <property type="match status" value="1"/>
</dbReference>
<dbReference type="EMBL" id="CP108222">
    <property type="protein sequence ID" value="WTT21961.1"/>
    <property type="molecule type" value="Genomic_DNA"/>
</dbReference>
<dbReference type="AlphaFoldDB" id="A0AAU2AB64"/>
<dbReference type="InterPro" id="IPR029058">
    <property type="entry name" value="AB_hydrolase_fold"/>
</dbReference>
<dbReference type="Pfam" id="PF00561">
    <property type="entry name" value="Abhydrolase_1"/>
    <property type="match status" value="1"/>
</dbReference>
<dbReference type="InterPro" id="IPR050266">
    <property type="entry name" value="AB_hydrolase_sf"/>
</dbReference>
<dbReference type="GO" id="GO:0016020">
    <property type="term" value="C:membrane"/>
    <property type="evidence" value="ECO:0007669"/>
    <property type="project" value="TreeGrafter"/>
</dbReference>